<dbReference type="PATRIC" id="fig|1197174.4.peg.164"/>
<evidence type="ECO:0000313" key="2">
    <source>
        <dbReference type="Proteomes" id="UP000012043"/>
    </source>
</evidence>
<keyword evidence="2" id="KW-1185">Reference proteome</keyword>
<accession>J1QND1</accession>
<sequence length="371" mass="42686">MTNKHLELKRNHHSVWAHYLKGWSPDGSNVFSTTRSKKIIFDSVKMLTVERDFYKVCVLTDEHLSCIRGVSKLSPIHLHNSHMQELDSYLQVQLAQLKSVDEGYCSEDSERVFLAWAHNSMENQHAQHELEVREIVRSLACRDLSVLEKDNNMLLFMQFIGQQVARTKVFKRSSIERLSLSEVASVREHARLFQECWWFMHYMFGMSIAYSLFFERGLFSNTLLINGASESFITSDQPVINIHPALDLGGENLSGKECDFYYPVSPKVAYIISRSGRYSSGVVEASEELVLELNEKMAKSALVNIISDNERALKSTENTSAECCRFGLINFSMSKYRMFFHRIVLTESVAGLRQQTFSRRILIVRRSLALL</sequence>
<comment type="caution">
    <text evidence="1">The sequence shown here is derived from an EMBL/GenBank/DDBJ whole genome shotgun (WGS) entry which is preliminary data.</text>
</comment>
<evidence type="ECO:0008006" key="3">
    <source>
        <dbReference type="Google" id="ProtNLM"/>
    </source>
</evidence>
<dbReference type="RefSeq" id="WP_008606350.1">
    <property type="nucleotide sequence ID" value="NZ_ALAB01000001.1"/>
</dbReference>
<dbReference type="Proteomes" id="UP000012043">
    <property type="component" value="Unassembled WGS sequence"/>
</dbReference>
<gene>
    <name evidence="1" type="ORF">AEST_01670</name>
</gene>
<name>J1QND1_9ALTE</name>
<dbReference type="EMBL" id="ALAB01000001">
    <property type="protein sequence ID" value="EJI87126.1"/>
    <property type="molecule type" value="Genomic_DNA"/>
</dbReference>
<evidence type="ECO:0000313" key="1">
    <source>
        <dbReference type="EMBL" id="EJI87126.1"/>
    </source>
</evidence>
<proteinExistence type="predicted"/>
<reference evidence="1 2" key="1">
    <citation type="journal article" date="2012" name="J. Bacteriol.">
        <title>Genome Sequence of Pectin-Degrading Alishewanella aestuarii Strain B11T, Isolated from Tidal Flat Sediment.</title>
        <authorList>
            <person name="Jung J."/>
            <person name="Choi S."/>
            <person name="Chun J."/>
            <person name="Park W."/>
        </authorList>
    </citation>
    <scope>NUCLEOTIDE SEQUENCE [LARGE SCALE GENOMIC DNA]</scope>
    <source>
        <strain evidence="1 2">B11</strain>
    </source>
</reference>
<protein>
    <recommendedName>
        <fullName evidence="3">DUF4238 domain-containing protein</fullName>
    </recommendedName>
</protein>
<organism evidence="1 2">
    <name type="scientific">Alishewanella aestuarii B11</name>
    <dbReference type="NCBI Taxonomy" id="1197174"/>
    <lineage>
        <taxon>Bacteria</taxon>
        <taxon>Pseudomonadati</taxon>
        <taxon>Pseudomonadota</taxon>
        <taxon>Gammaproteobacteria</taxon>
        <taxon>Alteromonadales</taxon>
        <taxon>Alteromonadaceae</taxon>
        <taxon>Alishewanella</taxon>
    </lineage>
</organism>
<dbReference type="AlphaFoldDB" id="J1QND1"/>